<keyword evidence="16" id="KW-1185">Reference proteome</keyword>
<feature type="domain" description="HAMP" evidence="14">
    <location>
        <begin position="311"/>
        <end position="363"/>
    </location>
</feature>
<dbReference type="GO" id="GO:0006935">
    <property type="term" value="P:chemotaxis"/>
    <property type="evidence" value="ECO:0007669"/>
    <property type="project" value="UniProtKB-KW"/>
</dbReference>
<name>A0A0D5NP86_9BACL</name>
<evidence type="ECO:0000256" key="1">
    <source>
        <dbReference type="ARBA" id="ARBA00004651"/>
    </source>
</evidence>
<dbReference type="PROSITE" id="PS50885">
    <property type="entry name" value="HAMP"/>
    <property type="match status" value="1"/>
</dbReference>
<evidence type="ECO:0000256" key="6">
    <source>
        <dbReference type="ARBA" id="ARBA00022989"/>
    </source>
</evidence>
<evidence type="ECO:0000259" key="13">
    <source>
        <dbReference type="PROSITE" id="PS50111"/>
    </source>
</evidence>
<dbReference type="PANTHER" id="PTHR32089">
    <property type="entry name" value="METHYL-ACCEPTING CHEMOTAXIS PROTEIN MCPB"/>
    <property type="match status" value="1"/>
</dbReference>
<dbReference type="AlphaFoldDB" id="A0A0D5NP86"/>
<accession>A0A0D5NP86</accession>
<evidence type="ECO:0000313" key="15">
    <source>
        <dbReference type="EMBL" id="AJY76718.1"/>
    </source>
</evidence>
<dbReference type="Pfam" id="PF00672">
    <property type="entry name" value="HAMP"/>
    <property type="match status" value="1"/>
</dbReference>
<dbReference type="HOGENOM" id="CLU_000445_107_19_9"/>
<keyword evidence="7 12" id="KW-0472">Membrane</keyword>
<dbReference type="Pfam" id="PF00015">
    <property type="entry name" value="MCPsignal"/>
    <property type="match status" value="1"/>
</dbReference>
<dbReference type="SMART" id="SM00283">
    <property type="entry name" value="MA"/>
    <property type="match status" value="1"/>
</dbReference>
<evidence type="ECO:0000259" key="14">
    <source>
        <dbReference type="PROSITE" id="PS50885"/>
    </source>
</evidence>
<evidence type="ECO:0000256" key="8">
    <source>
        <dbReference type="ARBA" id="ARBA00023224"/>
    </source>
</evidence>
<dbReference type="Gene3D" id="6.10.340.10">
    <property type="match status" value="1"/>
</dbReference>
<dbReference type="RefSeq" id="WP_045672143.1">
    <property type="nucleotide sequence ID" value="NZ_CP011058.1"/>
</dbReference>
<keyword evidence="6 12" id="KW-1133">Transmembrane helix</keyword>
<keyword evidence="3" id="KW-0488">Methylation</keyword>
<dbReference type="Gene3D" id="1.10.287.950">
    <property type="entry name" value="Methyl-accepting chemotaxis protein"/>
    <property type="match status" value="1"/>
</dbReference>
<evidence type="ECO:0000256" key="5">
    <source>
        <dbReference type="ARBA" id="ARBA00022692"/>
    </source>
</evidence>
<keyword evidence="11" id="KW-0175">Coiled coil</keyword>
<feature type="domain" description="Methyl-accepting transducer" evidence="13">
    <location>
        <begin position="382"/>
        <end position="618"/>
    </location>
</feature>
<evidence type="ECO:0000256" key="10">
    <source>
        <dbReference type="PROSITE-ProRule" id="PRU00284"/>
    </source>
</evidence>
<comment type="similarity">
    <text evidence="9">Belongs to the methyl-accepting chemotaxis (MCP) protein family.</text>
</comment>
<gene>
    <name evidence="15" type="ORF">VN24_21790</name>
</gene>
<dbReference type="EMBL" id="CP011058">
    <property type="protein sequence ID" value="AJY76718.1"/>
    <property type="molecule type" value="Genomic_DNA"/>
</dbReference>
<dbReference type="OrthoDB" id="243053at2"/>
<dbReference type="InterPro" id="IPR003660">
    <property type="entry name" value="HAMP_dom"/>
</dbReference>
<evidence type="ECO:0000256" key="3">
    <source>
        <dbReference type="ARBA" id="ARBA00022481"/>
    </source>
</evidence>
<dbReference type="CDD" id="cd11386">
    <property type="entry name" value="MCP_signal"/>
    <property type="match status" value="1"/>
</dbReference>
<dbReference type="Proteomes" id="UP000032633">
    <property type="component" value="Chromosome"/>
</dbReference>
<dbReference type="InterPro" id="IPR033479">
    <property type="entry name" value="dCache_1"/>
</dbReference>
<dbReference type="KEGG" id="pbj:VN24_21790"/>
<dbReference type="Pfam" id="PF02743">
    <property type="entry name" value="dCache_1"/>
    <property type="match status" value="1"/>
</dbReference>
<dbReference type="CDD" id="cd12914">
    <property type="entry name" value="PDC1_DGC_like"/>
    <property type="match status" value="1"/>
</dbReference>
<reference evidence="16" key="2">
    <citation type="submission" date="2015-03" db="EMBL/GenBank/DDBJ databases">
        <title>Genome sequence of Paenibacillus beijingensis strain DSM 24997T.</title>
        <authorList>
            <person name="Kwak Y."/>
            <person name="Shin J.-H."/>
        </authorList>
    </citation>
    <scope>NUCLEOTIDE SEQUENCE [LARGE SCALE GENOMIC DNA]</scope>
    <source>
        <strain evidence="16">DSM 24997</strain>
    </source>
</reference>
<organism evidence="15 16">
    <name type="scientific">Paenibacillus beijingensis</name>
    <dbReference type="NCBI Taxonomy" id="1126833"/>
    <lineage>
        <taxon>Bacteria</taxon>
        <taxon>Bacillati</taxon>
        <taxon>Bacillota</taxon>
        <taxon>Bacilli</taxon>
        <taxon>Bacillales</taxon>
        <taxon>Paenibacillaceae</taxon>
        <taxon>Paenibacillus</taxon>
    </lineage>
</organism>
<feature type="coiled-coil region" evidence="11">
    <location>
        <begin position="537"/>
        <end position="564"/>
    </location>
</feature>
<dbReference type="GO" id="GO:0007165">
    <property type="term" value="P:signal transduction"/>
    <property type="evidence" value="ECO:0007669"/>
    <property type="project" value="UniProtKB-KW"/>
</dbReference>
<dbReference type="InterPro" id="IPR029151">
    <property type="entry name" value="Sensor-like_sf"/>
</dbReference>
<dbReference type="GO" id="GO:0005886">
    <property type="term" value="C:plasma membrane"/>
    <property type="evidence" value="ECO:0007669"/>
    <property type="project" value="UniProtKB-SubCell"/>
</dbReference>
<proteinExistence type="inferred from homology"/>
<protein>
    <submittedName>
        <fullName evidence="15">Chemotaxis protein</fullName>
    </submittedName>
</protein>
<keyword evidence="5 12" id="KW-0812">Transmembrane</keyword>
<dbReference type="STRING" id="1126833.VN24_21790"/>
<dbReference type="InterPro" id="IPR004089">
    <property type="entry name" value="MCPsignal_dom"/>
</dbReference>
<keyword evidence="4" id="KW-0145">Chemotaxis</keyword>
<dbReference type="PROSITE" id="PS50111">
    <property type="entry name" value="CHEMOTAXIS_TRANSDUC_2"/>
    <property type="match status" value="1"/>
</dbReference>
<dbReference type="CDD" id="cd06225">
    <property type="entry name" value="HAMP"/>
    <property type="match status" value="1"/>
</dbReference>
<keyword evidence="2" id="KW-1003">Cell membrane</keyword>
<evidence type="ECO:0000256" key="9">
    <source>
        <dbReference type="ARBA" id="ARBA00029447"/>
    </source>
</evidence>
<evidence type="ECO:0000256" key="12">
    <source>
        <dbReference type="SAM" id="Phobius"/>
    </source>
</evidence>
<evidence type="ECO:0000256" key="7">
    <source>
        <dbReference type="ARBA" id="ARBA00023136"/>
    </source>
</evidence>
<evidence type="ECO:0000313" key="16">
    <source>
        <dbReference type="Proteomes" id="UP000032633"/>
    </source>
</evidence>
<dbReference type="SUPFAM" id="SSF103190">
    <property type="entry name" value="Sensory domain-like"/>
    <property type="match status" value="1"/>
</dbReference>
<reference evidence="15 16" key="1">
    <citation type="journal article" date="2015" name="J. Biotechnol.">
        <title>Complete genome sequence of Paenibacillus beijingensis 7188(T) (=DSM 24997(T)), a novel rhizobacterium from jujube garden soil.</title>
        <authorList>
            <person name="Kwak Y."/>
            <person name="Shin J.H."/>
        </authorList>
    </citation>
    <scope>NUCLEOTIDE SEQUENCE [LARGE SCALE GENOMIC DNA]</scope>
    <source>
        <strain evidence="15 16">DSM 24997</strain>
    </source>
</reference>
<dbReference type="PANTHER" id="PTHR32089:SF114">
    <property type="entry name" value="METHYL-ACCEPTING CHEMOTAXIS PROTEIN MCPB"/>
    <property type="match status" value="1"/>
</dbReference>
<evidence type="ECO:0000256" key="4">
    <source>
        <dbReference type="ARBA" id="ARBA00022500"/>
    </source>
</evidence>
<comment type="subcellular location">
    <subcellularLocation>
        <location evidence="1">Cell membrane</location>
        <topology evidence="1">Multi-pass membrane protein</topology>
    </subcellularLocation>
</comment>
<keyword evidence="8 10" id="KW-0807">Transducer</keyword>
<sequence length="668" mass="72147">MKLNVRLVKWNFRSVRSRLILTFAVILIVPSLSIGLFSYNSAKQTVDNQMKRAAVENVHLLNQMITGMMEIHMKQVDFLSQTVTAEAIGLKQGDEDPNLRELLDRYKRLHPELENVFIGADNGGIMTSPIVKLPPDFDSRKRSWYIEAMENKGQVIISEPYISQSTNNVVVSVAKVVNDGHGVVAFNINLKALSDLVKEVKIGKQGYVALIDAQRKYLAHPTLKPGEPAPAGTVIDGIFASASGALDFVNPYTGLKNKNVFTTNELTGWKLSAVWLMDEVTQEAAPIYKRTVLVIGVALLAGAVFVFFIIRSIIVPLRKLIDMSRKISEGYLNERVNVRSKDEFGDLGASFNQMTESLRTVLLEVSDTSNQLAASSQQLTASADQSSKATEHIADSMEKIADGANEQAQTVEQSAETIQVMSAKIKDIALRAQSVADTSSIASEKSSEGARAIQNAIGQMSSINGSVNGLAQVITQLAAASQEIGQITTAITQIAQQTNLLSLNASIEAARAGEQGRGFAIVANEVKKLSEQSSNSAEQIAELIESIRDEIDKAQQSMQTAAKEVGVGMEVVHSAGSLFSEIERFVDDVGSQVREVSEATQHISDGTQQVVQSIQAISAVAQTSASGTQNVSAAAEEQLASMEEITASSSALTQMAGELQEIVDKFKL</sequence>
<dbReference type="SUPFAM" id="SSF58104">
    <property type="entry name" value="Methyl-accepting chemotaxis protein (MCP) signaling domain"/>
    <property type="match status" value="1"/>
</dbReference>
<evidence type="ECO:0000256" key="11">
    <source>
        <dbReference type="SAM" id="Coils"/>
    </source>
</evidence>
<evidence type="ECO:0000256" key="2">
    <source>
        <dbReference type="ARBA" id="ARBA00022475"/>
    </source>
</evidence>
<dbReference type="SMART" id="SM00304">
    <property type="entry name" value="HAMP"/>
    <property type="match status" value="2"/>
</dbReference>
<dbReference type="PATRIC" id="fig|1126833.4.peg.4785"/>
<feature type="transmembrane region" description="Helical" evidence="12">
    <location>
        <begin position="292"/>
        <end position="317"/>
    </location>
</feature>
<dbReference type="Gene3D" id="3.30.450.20">
    <property type="entry name" value="PAS domain"/>
    <property type="match status" value="1"/>
</dbReference>